<feature type="compositionally biased region" description="Low complexity" evidence="1">
    <location>
        <begin position="409"/>
        <end position="427"/>
    </location>
</feature>
<reference evidence="2" key="1">
    <citation type="submission" date="2022-07" db="EMBL/GenBank/DDBJ databases">
        <title>The genome of Lyophyllum shimeji provides insight into the initial evolution of ectomycorrhizal fungal genome.</title>
        <authorList>
            <person name="Kobayashi Y."/>
            <person name="Shibata T."/>
            <person name="Hirakawa H."/>
            <person name="Shigenobu S."/>
            <person name="Nishiyama T."/>
            <person name="Yamada A."/>
            <person name="Hasebe M."/>
            <person name="Kawaguchi M."/>
        </authorList>
    </citation>
    <scope>NUCLEOTIDE SEQUENCE</scope>
    <source>
        <strain evidence="2">AT787</strain>
    </source>
</reference>
<feature type="compositionally biased region" description="Acidic residues" evidence="1">
    <location>
        <begin position="537"/>
        <end position="564"/>
    </location>
</feature>
<accession>A0A9P3PG84</accession>
<comment type="caution">
    <text evidence="2">The sequence shown here is derived from an EMBL/GenBank/DDBJ whole genome shotgun (WGS) entry which is preliminary data.</text>
</comment>
<proteinExistence type="predicted"/>
<feature type="compositionally biased region" description="Polar residues" evidence="1">
    <location>
        <begin position="94"/>
        <end position="110"/>
    </location>
</feature>
<feature type="compositionally biased region" description="Low complexity" evidence="1">
    <location>
        <begin position="257"/>
        <end position="269"/>
    </location>
</feature>
<name>A0A9P3PG84_LYOSH</name>
<feature type="compositionally biased region" description="Polar residues" evidence="1">
    <location>
        <begin position="215"/>
        <end position="238"/>
    </location>
</feature>
<feature type="compositionally biased region" description="Low complexity" evidence="1">
    <location>
        <begin position="127"/>
        <end position="146"/>
    </location>
</feature>
<sequence length="585" mass="62246">MSVSILAADVPTLSASSSTASSSASSVSSIHGRRIRFAPLPDPRALDDDVDDDTIDHDDALHAAVSTCLPDSKPCSLSSSPSSDASDHVPASSKPITQQLLSHSPITHTPSWPKPKTMNLLRPFPFTKSKSTSSSASSHSLTPTQSLDSAGSPTPTNATPHPASFSRKNFSTEEILTLGTINLFRTSSKRKDTSASTDSSSGWGFGLTRWSSAGSYTKSSVPLTRTQSAQSYTPSISSKLKFGSLRSSKDDKPRPRPSSVISVQSAPSSTATAVKPSSLPTGRKGIRMLNGRVYGAAKRQRDPNANPFANARDDEPEFVEWGYGGMGSVRGGRHAGVTGDGKGTRWERLQSDATFMGTGVKKGVGGADVDEDDGSGMGWVRKRKEQRERERKEREEKEKAEREKKSAEEAPTSAEESTAATVDTETSPAPAVVSARLQADSIISQAASEPLSITVPSLAEDAPSSPVSVPAVVATSLSAPVPVLEHNLTAVTLPAHLSRHHSYTGNHRRTPSRTTSVEGVPAIAPASAPLPTREEVSSESESESEEDIDEYDEDEDEDEEQNEELELKRKTALGAGVEKISRHHD</sequence>
<feature type="region of interest" description="Disordered" evidence="1">
    <location>
        <begin position="1"/>
        <end position="57"/>
    </location>
</feature>
<organism evidence="2 3">
    <name type="scientific">Lyophyllum shimeji</name>
    <name type="common">Hon-shimeji</name>
    <name type="synonym">Tricholoma shimeji</name>
    <dbReference type="NCBI Taxonomy" id="47721"/>
    <lineage>
        <taxon>Eukaryota</taxon>
        <taxon>Fungi</taxon>
        <taxon>Dikarya</taxon>
        <taxon>Basidiomycota</taxon>
        <taxon>Agaricomycotina</taxon>
        <taxon>Agaricomycetes</taxon>
        <taxon>Agaricomycetidae</taxon>
        <taxon>Agaricales</taxon>
        <taxon>Tricholomatineae</taxon>
        <taxon>Lyophyllaceae</taxon>
        <taxon>Lyophyllum</taxon>
    </lineage>
</organism>
<feature type="region of interest" description="Disordered" evidence="1">
    <location>
        <begin position="325"/>
        <end position="344"/>
    </location>
</feature>
<feature type="region of interest" description="Disordered" evidence="1">
    <location>
        <begin position="215"/>
        <end position="285"/>
    </location>
</feature>
<evidence type="ECO:0000313" key="2">
    <source>
        <dbReference type="EMBL" id="GLB35475.1"/>
    </source>
</evidence>
<dbReference type="AlphaFoldDB" id="A0A9P3PG84"/>
<dbReference type="Proteomes" id="UP001063166">
    <property type="component" value="Unassembled WGS sequence"/>
</dbReference>
<feature type="compositionally biased region" description="Low complexity" evidence="1">
    <location>
        <begin position="14"/>
        <end position="29"/>
    </location>
</feature>
<feature type="compositionally biased region" description="Basic residues" evidence="1">
    <location>
        <begin position="499"/>
        <end position="511"/>
    </location>
</feature>
<feature type="region of interest" description="Disordered" evidence="1">
    <location>
        <begin position="70"/>
        <end position="169"/>
    </location>
</feature>
<dbReference type="OrthoDB" id="3363386at2759"/>
<feature type="region of interest" description="Disordered" evidence="1">
    <location>
        <begin position="352"/>
        <end position="427"/>
    </location>
</feature>
<gene>
    <name evidence="2" type="ORF">LshimejAT787_0210400</name>
</gene>
<dbReference type="EMBL" id="BRPK01000002">
    <property type="protein sequence ID" value="GLB35475.1"/>
    <property type="molecule type" value="Genomic_DNA"/>
</dbReference>
<keyword evidence="3" id="KW-1185">Reference proteome</keyword>
<evidence type="ECO:0000313" key="3">
    <source>
        <dbReference type="Proteomes" id="UP001063166"/>
    </source>
</evidence>
<protein>
    <submittedName>
        <fullName evidence="2">Uncharacterized protein</fullName>
    </submittedName>
</protein>
<feature type="compositionally biased region" description="Basic and acidic residues" evidence="1">
    <location>
        <begin position="385"/>
        <end position="408"/>
    </location>
</feature>
<feature type="compositionally biased region" description="Low complexity" evidence="1">
    <location>
        <begin position="70"/>
        <end position="93"/>
    </location>
</feature>
<feature type="region of interest" description="Disordered" evidence="1">
    <location>
        <begin position="499"/>
        <end position="585"/>
    </location>
</feature>
<feature type="compositionally biased region" description="Polar residues" evidence="1">
    <location>
        <begin position="147"/>
        <end position="159"/>
    </location>
</feature>
<evidence type="ECO:0000256" key="1">
    <source>
        <dbReference type="SAM" id="MobiDB-lite"/>
    </source>
</evidence>